<feature type="compositionally biased region" description="Basic residues" evidence="1">
    <location>
        <begin position="115"/>
        <end position="129"/>
    </location>
</feature>
<evidence type="ECO:0000313" key="4">
    <source>
        <dbReference type="Proteomes" id="UP001560045"/>
    </source>
</evidence>
<evidence type="ECO:0000313" key="3">
    <source>
        <dbReference type="EMBL" id="MEX5721907.1"/>
    </source>
</evidence>
<dbReference type="EMBL" id="JBFNXQ010000217">
    <property type="protein sequence ID" value="MEX5721907.1"/>
    <property type="molecule type" value="Genomic_DNA"/>
</dbReference>
<dbReference type="SUPFAM" id="SSF46689">
    <property type="entry name" value="Homeodomain-like"/>
    <property type="match status" value="1"/>
</dbReference>
<dbReference type="Pfam" id="PF13518">
    <property type="entry name" value="HTH_28"/>
    <property type="match status" value="1"/>
</dbReference>
<name>A0ABV3XN48_9ACTN</name>
<dbReference type="RefSeq" id="WP_369210694.1">
    <property type="nucleotide sequence ID" value="NZ_JBFNXQ010000217.1"/>
</dbReference>
<organism evidence="3 4">
    <name type="scientific">Geodermatophilus maliterrae</name>
    <dbReference type="NCBI Taxonomy" id="3162531"/>
    <lineage>
        <taxon>Bacteria</taxon>
        <taxon>Bacillati</taxon>
        <taxon>Actinomycetota</taxon>
        <taxon>Actinomycetes</taxon>
        <taxon>Geodermatophilales</taxon>
        <taxon>Geodermatophilaceae</taxon>
        <taxon>Geodermatophilus</taxon>
    </lineage>
</organism>
<sequence>MDLRERVVAAVDAGMTQPQAAALFGVSLRTVERYLARRRAIGGLAATEQRHGPEPKVRRRLQAWLPARLAAAADATLAEHVAAFIAAGGEPVSAASMSRAIAGLPPDPGQARTPSGRRRRPGRPLKQKA</sequence>
<reference evidence="3 4" key="1">
    <citation type="submission" date="2024-06" db="EMBL/GenBank/DDBJ databases">
        <title>Draft genome sequence of Geodermatophilus badlandi, a novel member of the Geodermatophilaceae isolated from badland sedimentary rocks in the Red desert, Wyoming, USA.</title>
        <authorList>
            <person name="Ben Tekaya S."/>
            <person name="Nouioui I."/>
            <person name="Flores G.M."/>
            <person name="Shaal M.N."/>
            <person name="Bredoire F."/>
            <person name="Basile F."/>
            <person name="Van Diepen L."/>
            <person name="Ward N.L."/>
        </authorList>
    </citation>
    <scope>NUCLEOTIDE SEQUENCE [LARGE SCALE GENOMIC DNA]</scope>
    <source>
        <strain evidence="3 4">WL48A</strain>
    </source>
</reference>
<dbReference type="InterPro" id="IPR009057">
    <property type="entry name" value="Homeodomain-like_sf"/>
</dbReference>
<keyword evidence="4" id="KW-1185">Reference proteome</keyword>
<accession>A0ABV3XN48</accession>
<proteinExistence type="predicted"/>
<evidence type="ECO:0000256" key="1">
    <source>
        <dbReference type="SAM" id="MobiDB-lite"/>
    </source>
</evidence>
<evidence type="ECO:0000259" key="2">
    <source>
        <dbReference type="Pfam" id="PF13518"/>
    </source>
</evidence>
<protein>
    <submittedName>
        <fullName evidence="3">Helix-turn-helix domain-containing protein</fullName>
    </submittedName>
</protein>
<dbReference type="Proteomes" id="UP001560045">
    <property type="component" value="Unassembled WGS sequence"/>
</dbReference>
<feature type="region of interest" description="Disordered" evidence="1">
    <location>
        <begin position="99"/>
        <end position="129"/>
    </location>
</feature>
<comment type="caution">
    <text evidence="3">The sequence shown here is derived from an EMBL/GenBank/DDBJ whole genome shotgun (WGS) entry which is preliminary data.</text>
</comment>
<feature type="domain" description="Insertion element IS150 protein InsJ-like helix-turn-helix" evidence="2">
    <location>
        <begin position="4"/>
        <end position="52"/>
    </location>
</feature>
<dbReference type="InterPro" id="IPR055247">
    <property type="entry name" value="InsJ-like_HTH"/>
</dbReference>
<gene>
    <name evidence="3" type="ORF">ABQ292_26540</name>
</gene>